<dbReference type="GO" id="GO:0051082">
    <property type="term" value="F:unfolded protein binding"/>
    <property type="evidence" value="ECO:0007669"/>
    <property type="project" value="UniProtKB-UniRule"/>
</dbReference>
<keyword evidence="3 5" id="KW-0533">Nickel</keyword>
<gene>
    <name evidence="5 7" type="primary">ureE</name>
    <name evidence="7" type="ORF">AC625_19895</name>
</gene>
<proteinExistence type="inferred from homology"/>
<dbReference type="EMBL" id="LFZW01000001">
    <property type="protein sequence ID" value="KMY51526.1"/>
    <property type="molecule type" value="Genomic_DNA"/>
</dbReference>
<dbReference type="HAMAP" id="MF_00822">
    <property type="entry name" value="UreE"/>
    <property type="match status" value="1"/>
</dbReference>
<dbReference type="GO" id="GO:0006457">
    <property type="term" value="P:protein folding"/>
    <property type="evidence" value="ECO:0007669"/>
    <property type="project" value="InterPro"/>
</dbReference>
<dbReference type="PIRSF" id="PIRSF036402">
    <property type="entry name" value="Ureas_acces_UreE"/>
    <property type="match status" value="1"/>
</dbReference>
<evidence type="ECO:0000313" key="7">
    <source>
        <dbReference type="EMBL" id="KMY51526.1"/>
    </source>
</evidence>
<dbReference type="PATRIC" id="fig|1679170.3.peg.4519"/>
<comment type="function">
    <text evidence="5">Involved in urease metallocenter assembly. Binds nickel. Probably functions as a nickel donor during metallocenter assembly.</text>
</comment>
<comment type="subcellular location">
    <subcellularLocation>
        <location evidence="1 5">Cytoplasm</location>
    </subcellularLocation>
</comment>
<dbReference type="Gene3D" id="3.30.70.790">
    <property type="entry name" value="UreE, C-terminal domain"/>
    <property type="match status" value="1"/>
</dbReference>
<dbReference type="GO" id="GO:0019627">
    <property type="term" value="P:urea metabolic process"/>
    <property type="evidence" value="ECO:0007669"/>
    <property type="project" value="InterPro"/>
</dbReference>
<evidence type="ECO:0000259" key="6">
    <source>
        <dbReference type="SMART" id="SM00988"/>
    </source>
</evidence>
<dbReference type="GO" id="GO:0065003">
    <property type="term" value="P:protein-containing complex assembly"/>
    <property type="evidence" value="ECO:0007669"/>
    <property type="project" value="InterPro"/>
</dbReference>
<dbReference type="RefSeq" id="WP_049682877.1">
    <property type="nucleotide sequence ID" value="NZ_LFZW01000001.1"/>
</dbReference>
<dbReference type="Proteomes" id="UP000037146">
    <property type="component" value="Unassembled WGS sequence"/>
</dbReference>
<reference evidence="8" key="1">
    <citation type="submission" date="2015-07" db="EMBL/GenBank/DDBJ databases">
        <title>Genome sequencing project for genomic taxonomy and phylogenomics of Bacillus-like bacteria.</title>
        <authorList>
            <person name="Liu B."/>
            <person name="Wang J."/>
            <person name="Zhu Y."/>
            <person name="Liu G."/>
            <person name="Chen Q."/>
            <person name="Chen Z."/>
            <person name="Lan J."/>
            <person name="Che J."/>
            <person name="Ge C."/>
            <person name="Shi H."/>
            <person name="Pan Z."/>
            <person name="Liu X."/>
        </authorList>
    </citation>
    <scope>NUCLEOTIDE SEQUENCE [LARGE SCALE GENOMIC DNA]</scope>
    <source>
        <strain evidence="8">FJAT-27997</strain>
    </source>
</reference>
<comment type="caution">
    <text evidence="7">The sequence shown here is derived from an EMBL/GenBank/DDBJ whole genome shotgun (WGS) entry which is preliminary data.</text>
</comment>
<dbReference type="InterPro" id="IPR036118">
    <property type="entry name" value="UreE_N_sf"/>
</dbReference>
<dbReference type="InterPro" id="IPR012406">
    <property type="entry name" value="UreE"/>
</dbReference>
<keyword evidence="8" id="KW-1185">Reference proteome</keyword>
<comment type="similarity">
    <text evidence="5">Belongs to the UreE family.</text>
</comment>
<organism evidence="7 8">
    <name type="scientific">Peribacillus loiseleuriae</name>
    <dbReference type="NCBI Taxonomy" id="1679170"/>
    <lineage>
        <taxon>Bacteria</taxon>
        <taxon>Bacillati</taxon>
        <taxon>Bacillota</taxon>
        <taxon>Bacilli</taxon>
        <taxon>Bacillales</taxon>
        <taxon>Bacillaceae</taxon>
        <taxon>Peribacillus</taxon>
    </lineage>
</organism>
<dbReference type="SMART" id="SM00988">
    <property type="entry name" value="UreE_N"/>
    <property type="match status" value="1"/>
</dbReference>
<evidence type="ECO:0000256" key="5">
    <source>
        <dbReference type="HAMAP-Rule" id="MF_00822"/>
    </source>
</evidence>
<dbReference type="OrthoDB" id="9810882at2"/>
<dbReference type="STRING" id="1679170.AC625_19895"/>
<dbReference type="Gene3D" id="2.60.260.20">
    <property type="entry name" value="Urease metallochaperone UreE, N-terminal domain"/>
    <property type="match status" value="1"/>
</dbReference>
<evidence type="ECO:0000256" key="3">
    <source>
        <dbReference type="ARBA" id="ARBA00022596"/>
    </source>
</evidence>
<dbReference type="AlphaFoldDB" id="A0A0K9GY51"/>
<dbReference type="SUPFAM" id="SSF69287">
    <property type="entry name" value="Urease metallochaperone UreE, N-terminal domain"/>
    <property type="match status" value="1"/>
</dbReference>
<dbReference type="GO" id="GO:0005737">
    <property type="term" value="C:cytoplasm"/>
    <property type="evidence" value="ECO:0007669"/>
    <property type="project" value="UniProtKB-SubCell"/>
</dbReference>
<name>A0A0K9GY51_9BACI</name>
<evidence type="ECO:0000313" key="8">
    <source>
        <dbReference type="Proteomes" id="UP000037146"/>
    </source>
</evidence>
<sequence length="152" mass="17821">MIIEKIVTNIEQMAKEDLDKRHKEKVYLESAHLVKRIQRVTTDHGTEIGIRLKDPRDLVAGDVLFMDDKNMIIIDVLSDDLIIISPRSLQEMGTIAHQLGNRHLPAQFEEDEMLVQYDYLVEELLQELQIPFRREDRKVKQAFRHIGHSHES</sequence>
<evidence type="ECO:0000256" key="1">
    <source>
        <dbReference type="ARBA" id="ARBA00004496"/>
    </source>
</evidence>
<dbReference type="GO" id="GO:0016151">
    <property type="term" value="F:nickel cation binding"/>
    <property type="evidence" value="ECO:0007669"/>
    <property type="project" value="UniProtKB-UniRule"/>
</dbReference>
<evidence type="ECO:0000256" key="2">
    <source>
        <dbReference type="ARBA" id="ARBA00022490"/>
    </source>
</evidence>
<dbReference type="NCBIfam" id="NF009755">
    <property type="entry name" value="PRK13261.2-1"/>
    <property type="match status" value="1"/>
</dbReference>
<keyword evidence="2 5" id="KW-0963">Cytoplasm</keyword>
<feature type="domain" description="UreE urease accessory N-terminal" evidence="6">
    <location>
        <begin position="6"/>
        <end position="72"/>
    </location>
</feature>
<keyword evidence="4 5" id="KW-0143">Chaperone</keyword>
<evidence type="ECO:0000256" key="4">
    <source>
        <dbReference type="ARBA" id="ARBA00023186"/>
    </source>
</evidence>
<dbReference type="CDD" id="cd00571">
    <property type="entry name" value="UreE"/>
    <property type="match status" value="1"/>
</dbReference>
<accession>A0A0K9GY51</accession>
<dbReference type="InterPro" id="IPR004029">
    <property type="entry name" value="UreE_N"/>
</dbReference>
<dbReference type="Pfam" id="PF05194">
    <property type="entry name" value="UreE_C"/>
    <property type="match status" value="1"/>
</dbReference>
<dbReference type="Pfam" id="PF02814">
    <property type="entry name" value="UreE_N"/>
    <property type="match status" value="1"/>
</dbReference>
<protein>
    <recommendedName>
        <fullName evidence="5">Urease accessory protein UreE</fullName>
    </recommendedName>
</protein>
<dbReference type="InterPro" id="IPR007864">
    <property type="entry name" value="UreE_C_dom"/>
</dbReference>
<dbReference type="SUPFAM" id="SSF69737">
    <property type="entry name" value="Urease metallochaperone UreE, C-terminal domain"/>
    <property type="match status" value="1"/>
</dbReference>